<dbReference type="HOGENOM" id="CLU_2993758_0_0_11"/>
<gene>
    <name evidence="2" type="ordered locus">ROP_48220</name>
</gene>
<evidence type="ECO:0000256" key="1">
    <source>
        <dbReference type="SAM" id="MobiDB-lite"/>
    </source>
</evidence>
<protein>
    <submittedName>
        <fullName evidence="2">Uncharacterized protein</fullName>
    </submittedName>
</protein>
<proteinExistence type="predicted"/>
<feature type="region of interest" description="Disordered" evidence="1">
    <location>
        <begin position="23"/>
        <end position="57"/>
    </location>
</feature>
<dbReference type="KEGG" id="rop:ROP_48220"/>
<organism evidence="2 3">
    <name type="scientific">Rhodococcus opacus (strain B4)</name>
    <dbReference type="NCBI Taxonomy" id="632772"/>
    <lineage>
        <taxon>Bacteria</taxon>
        <taxon>Bacillati</taxon>
        <taxon>Actinomycetota</taxon>
        <taxon>Actinomycetes</taxon>
        <taxon>Mycobacteriales</taxon>
        <taxon>Nocardiaceae</taxon>
        <taxon>Rhodococcus</taxon>
    </lineage>
</organism>
<dbReference type="AlphaFoldDB" id="C1BBL6"/>
<evidence type="ECO:0000313" key="3">
    <source>
        <dbReference type="Proteomes" id="UP000002212"/>
    </source>
</evidence>
<name>C1BBL6_RHOOB</name>
<dbReference type="Proteomes" id="UP000002212">
    <property type="component" value="Chromosome"/>
</dbReference>
<sequence>MSANAIRLRDDVDLGDLSVDDRERRGRRRRRMSGRPTAAGGTTGKRTCEEFLAGQDV</sequence>
<evidence type="ECO:0000313" key="2">
    <source>
        <dbReference type="EMBL" id="BAH53069.1"/>
    </source>
</evidence>
<dbReference type="STRING" id="632772.ROP_48220"/>
<reference evidence="2 3" key="1">
    <citation type="submission" date="2009-03" db="EMBL/GenBank/DDBJ databases">
        <title>Comparison of the complete genome sequences of Rhodococcus erythropolis PR4 and Rhodococcus opacus B4.</title>
        <authorList>
            <person name="Takarada H."/>
            <person name="Sekine M."/>
            <person name="Hosoyama A."/>
            <person name="Yamada R."/>
            <person name="Fujisawa T."/>
            <person name="Omata S."/>
            <person name="Shimizu A."/>
            <person name="Tsukatani N."/>
            <person name="Tanikawa S."/>
            <person name="Fujita N."/>
            <person name="Harayama S."/>
        </authorList>
    </citation>
    <scope>NUCLEOTIDE SEQUENCE [LARGE SCALE GENOMIC DNA]</scope>
    <source>
        <strain evidence="2 3">B4</strain>
    </source>
</reference>
<accession>C1BBL6</accession>
<dbReference type="EMBL" id="AP011115">
    <property type="protein sequence ID" value="BAH53069.1"/>
    <property type="molecule type" value="Genomic_DNA"/>
</dbReference>